<accession>A0A919GJ07</accession>
<dbReference type="PANTHER" id="PTHR43384:SF15">
    <property type="entry name" value="ATP-BINDING PROTEIN"/>
    <property type="match status" value="1"/>
</dbReference>
<dbReference type="GO" id="GO:0051782">
    <property type="term" value="P:negative regulation of cell division"/>
    <property type="evidence" value="ECO:0007669"/>
    <property type="project" value="TreeGrafter"/>
</dbReference>
<dbReference type="Gene3D" id="3.40.50.300">
    <property type="entry name" value="P-loop containing nucleotide triphosphate hydrolases"/>
    <property type="match status" value="1"/>
</dbReference>
<keyword evidence="3" id="KW-0067">ATP-binding</keyword>
<dbReference type="AlphaFoldDB" id="A0A919GJ07"/>
<dbReference type="InterPro" id="IPR002586">
    <property type="entry name" value="CobQ/CobB/MinD/ParA_Nub-bd_dom"/>
</dbReference>
<feature type="compositionally biased region" description="Gly residues" evidence="1">
    <location>
        <begin position="325"/>
        <end position="342"/>
    </location>
</feature>
<evidence type="ECO:0000313" key="4">
    <source>
        <dbReference type="Proteomes" id="UP000603708"/>
    </source>
</evidence>
<dbReference type="EMBL" id="BNCD01000018">
    <property type="protein sequence ID" value="GHH85337.1"/>
    <property type="molecule type" value="Genomic_DNA"/>
</dbReference>
<protein>
    <submittedName>
        <fullName evidence="3">ATP-binding protein</fullName>
    </submittedName>
</protein>
<keyword evidence="3" id="KW-0547">Nucleotide-binding</keyword>
<evidence type="ECO:0000256" key="1">
    <source>
        <dbReference type="SAM" id="MobiDB-lite"/>
    </source>
</evidence>
<dbReference type="PANTHER" id="PTHR43384">
    <property type="entry name" value="SEPTUM SITE-DETERMINING PROTEIN MIND HOMOLOG, CHLOROPLASTIC-RELATED"/>
    <property type="match status" value="1"/>
</dbReference>
<evidence type="ECO:0000259" key="2">
    <source>
        <dbReference type="Pfam" id="PF01656"/>
    </source>
</evidence>
<organism evidence="3 4">
    <name type="scientific">Streptomyces sulfonofaciens</name>
    <dbReference type="NCBI Taxonomy" id="68272"/>
    <lineage>
        <taxon>Bacteria</taxon>
        <taxon>Bacillati</taxon>
        <taxon>Actinomycetota</taxon>
        <taxon>Actinomycetes</taxon>
        <taxon>Kitasatosporales</taxon>
        <taxon>Streptomycetaceae</taxon>
        <taxon>Streptomyces</taxon>
    </lineage>
</organism>
<reference evidence="3" key="1">
    <citation type="journal article" date="2014" name="Int. J. Syst. Evol. Microbiol.">
        <title>Complete genome sequence of Corynebacterium casei LMG S-19264T (=DSM 44701T), isolated from a smear-ripened cheese.</title>
        <authorList>
            <consortium name="US DOE Joint Genome Institute (JGI-PGF)"/>
            <person name="Walter F."/>
            <person name="Albersmeier A."/>
            <person name="Kalinowski J."/>
            <person name="Ruckert C."/>
        </authorList>
    </citation>
    <scope>NUCLEOTIDE SEQUENCE</scope>
    <source>
        <strain evidence="3">JCM 5069</strain>
    </source>
</reference>
<feature type="domain" description="CobQ/CobB/MinD/ParA nucleotide binding" evidence="2">
    <location>
        <begin position="9"/>
        <end position="229"/>
    </location>
</feature>
<proteinExistence type="predicted"/>
<dbReference type="Proteomes" id="UP000603708">
    <property type="component" value="Unassembled WGS sequence"/>
</dbReference>
<dbReference type="GO" id="GO:0016887">
    <property type="term" value="F:ATP hydrolysis activity"/>
    <property type="evidence" value="ECO:0007669"/>
    <property type="project" value="TreeGrafter"/>
</dbReference>
<dbReference type="InterPro" id="IPR050625">
    <property type="entry name" value="ParA/MinD_ATPase"/>
</dbReference>
<dbReference type="GO" id="GO:0005829">
    <property type="term" value="C:cytosol"/>
    <property type="evidence" value="ECO:0007669"/>
    <property type="project" value="TreeGrafter"/>
</dbReference>
<feature type="region of interest" description="Disordered" evidence="1">
    <location>
        <begin position="317"/>
        <end position="372"/>
    </location>
</feature>
<name>A0A919GJ07_9ACTN</name>
<dbReference type="SUPFAM" id="SSF52540">
    <property type="entry name" value="P-loop containing nucleoside triphosphate hydrolases"/>
    <property type="match status" value="1"/>
</dbReference>
<dbReference type="GO" id="GO:0005524">
    <property type="term" value="F:ATP binding"/>
    <property type="evidence" value="ECO:0007669"/>
    <property type="project" value="UniProtKB-KW"/>
</dbReference>
<reference evidence="3" key="2">
    <citation type="submission" date="2020-09" db="EMBL/GenBank/DDBJ databases">
        <authorList>
            <person name="Sun Q."/>
            <person name="Ohkuma M."/>
        </authorList>
    </citation>
    <scope>NUCLEOTIDE SEQUENCE</scope>
    <source>
        <strain evidence="3">JCM 5069</strain>
    </source>
</reference>
<evidence type="ECO:0000313" key="3">
    <source>
        <dbReference type="EMBL" id="GHH85337.1"/>
    </source>
</evidence>
<dbReference type="GO" id="GO:0009898">
    <property type="term" value="C:cytoplasmic side of plasma membrane"/>
    <property type="evidence" value="ECO:0007669"/>
    <property type="project" value="TreeGrafter"/>
</dbReference>
<dbReference type="InterPro" id="IPR027417">
    <property type="entry name" value="P-loop_NTPase"/>
</dbReference>
<dbReference type="Pfam" id="PF01656">
    <property type="entry name" value="CbiA"/>
    <property type="match status" value="1"/>
</dbReference>
<comment type="caution">
    <text evidence="3">The sequence shown here is derived from an EMBL/GenBank/DDBJ whole genome shotgun (WGS) entry which is preliminary data.</text>
</comment>
<gene>
    <name evidence="3" type="ORF">GCM10018793_52870</name>
</gene>
<feature type="compositionally biased region" description="Low complexity" evidence="1">
    <location>
        <begin position="343"/>
        <end position="372"/>
    </location>
</feature>
<keyword evidence="4" id="KW-1185">Reference proteome</keyword>
<sequence length="372" mass="39141">MNMKIAFVGKGGSGKTTLSSLFIRHLAAAGATVVAVDADINQHLGPALGLSEDAAAALPAMGARLPLIKDYLRGSNPRISSADTMIKTTPPGSGSRLLRIREDNPVYDACARPVELDGGAVRLMVTGPFTEADLGVSCYHSKTGAVELCLNHLVDGPDEYVVVDMTAGSDSFASGMFTRFDMTFLVAEPTRKGVSVYRQYKEYAHDFDITLKVVGNKVQGQDDIDFLRAAAGDDLLVTVGQSDWVRAMEKGHPPRFERLEAGNHRALETLRTAADATHAARDWERYTRQMVHFHLKNAQNWGNERTGTDLAGQVDPDFVLREPGSGPGARTGSAGAGTGAGAEAGAQASEGTGAEAEAGANAETGAGAALPA</sequence>